<gene>
    <name evidence="2" type="ORF">EZMO1_0246</name>
</gene>
<dbReference type="EMBL" id="CP013251">
    <property type="protein sequence ID" value="AMO54511.1"/>
    <property type="molecule type" value="Genomic_DNA"/>
</dbReference>
<dbReference type="PROSITE" id="PS51186">
    <property type="entry name" value="GNAT"/>
    <property type="match status" value="1"/>
</dbReference>
<sequence length="168" mass="19284">MRVFLCLEKTLAIEIKRIHTITPMIRQALNLYLNQNKISRSFPLDQGRIETMLEKMTKHPAYGLWIAFNGEMPVGFVSGQLQESLFHDRVFAFDLGWFVLPDYQGKGLGRRLLDTYIGWAKDNEASVVHFCVAFADEDSDRRNADKLKAMGFEPWGQLTRKVLETEGG</sequence>
<reference evidence="2 3" key="1">
    <citation type="journal article" date="2016" name="Front. Microbiol.">
        <title>Genomic Insight into the Host-Endosymbiont Relationship of Endozoicomonas montiporae CL-33(T) with its Coral Host.</title>
        <authorList>
            <person name="Ding J.-Y."/>
            <person name="Shiu J.-H."/>
            <person name="Chen W.-M."/>
            <person name="Chiang Y.-R."/>
            <person name="Tang S.-L."/>
        </authorList>
    </citation>
    <scope>NUCLEOTIDE SEQUENCE [LARGE SCALE GENOMIC DNA]</scope>
    <source>
        <strain evidence="2 3">CL-33</strain>
    </source>
</reference>
<feature type="domain" description="N-acetyltransferase" evidence="1">
    <location>
        <begin position="16"/>
        <end position="168"/>
    </location>
</feature>
<dbReference type="PATRIC" id="fig|570277.3.peg.257"/>
<dbReference type="InterPro" id="IPR016181">
    <property type="entry name" value="Acyl_CoA_acyltransferase"/>
</dbReference>
<dbReference type="KEGG" id="emp:EZMO1_0246"/>
<name>A0A142B6Y5_9GAMM</name>
<dbReference type="Pfam" id="PF00583">
    <property type="entry name" value="Acetyltransf_1"/>
    <property type="match status" value="1"/>
</dbReference>
<evidence type="ECO:0000313" key="3">
    <source>
        <dbReference type="Proteomes" id="UP000071065"/>
    </source>
</evidence>
<dbReference type="Gene3D" id="3.40.630.30">
    <property type="match status" value="1"/>
</dbReference>
<dbReference type="CDD" id="cd04301">
    <property type="entry name" value="NAT_SF"/>
    <property type="match status" value="1"/>
</dbReference>
<evidence type="ECO:0000259" key="1">
    <source>
        <dbReference type="PROSITE" id="PS51186"/>
    </source>
</evidence>
<dbReference type="AlphaFoldDB" id="A0A142B6Y5"/>
<evidence type="ECO:0000313" key="2">
    <source>
        <dbReference type="EMBL" id="AMO54511.1"/>
    </source>
</evidence>
<dbReference type="Proteomes" id="UP000071065">
    <property type="component" value="Chromosome"/>
</dbReference>
<dbReference type="GO" id="GO:0016747">
    <property type="term" value="F:acyltransferase activity, transferring groups other than amino-acyl groups"/>
    <property type="evidence" value="ECO:0007669"/>
    <property type="project" value="InterPro"/>
</dbReference>
<protein>
    <recommendedName>
        <fullName evidence="1">N-acetyltransferase domain-containing protein</fullName>
    </recommendedName>
</protein>
<dbReference type="InterPro" id="IPR000182">
    <property type="entry name" value="GNAT_dom"/>
</dbReference>
<accession>A0A142B6Y5</accession>
<dbReference type="SUPFAM" id="SSF55729">
    <property type="entry name" value="Acyl-CoA N-acyltransferases (Nat)"/>
    <property type="match status" value="1"/>
</dbReference>
<proteinExistence type="predicted"/>
<dbReference type="STRING" id="570277.EZMO1_0246"/>
<organism evidence="2 3">
    <name type="scientific">Endozoicomonas montiporae CL-33</name>
    <dbReference type="NCBI Taxonomy" id="570277"/>
    <lineage>
        <taxon>Bacteria</taxon>
        <taxon>Pseudomonadati</taxon>
        <taxon>Pseudomonadota</taxon>
        <taxon>Gammaproteobacteria</taxon>
        <taxon>Oceanospirillales</taxon>
        <taxon>Endozoicomonadaceae</taxon>
        <taxon>Endozoicomonas</taxon>
    </lineage>
</organism>
<dbReference type="OrthoDB" id="5459937at2"/>